<dbReference type="SUPFAM" id="SSF69065">
    <property type="entry name" value="RNase III domain-like"/>
    <property type="match status" value="1"/>
</dbReference>
<dbReference type="AlphaFoldDB" id="A0A1Y1UBK0"/>
<dbReference type="GO" id="GO:0006396">
    <property type="term" value="P:RNA processing"/>
    <property type="evidence" value="ECO:0007669"/>
    <property type="project" value="InterPro"/>
</dbReference>
<gene>
    <name evidence="2" type="ORF">BD324DRAFT_97017</name>
</gene>
<dbReference type="GO" id="GO:0004525">
    <property type="term" value="F:ribonuclease III activity"/>
    <property type="evidence" value="ECO:0007669"/>
    <property type="project" value="InterPro"/>
</dbReference>
<dbReference type="GeneID" id="33561100"/>
<dbReference type="OrthoDB" id="10656256at2759"/>
<reference evidence="2 3" key="1">
    <citation type="submission" date="2017-03" db="EMBL/GenBank/DDBJ databases">
        <title>Widespread Adenine N6-methylation of Active Genes in Fungi.</title>
        <authorList>
            <consortium name="DOE Joint Genome Institute"/>
            <person name="Mondo S.J."/>
            <person name="Dannebaum R.O."/>
            <person name="Kuo R.C."/>
            <person name="Louie K.B."/>
            <person name="Bewick A.J."/>
            <person name="Labutti K."/>
            <person name="Haridas S."/>
            <person name="Kuo A."/>
            <person name="Salamov A."/>
            <person name="Ahrendt S.R."/>
            <person name="Lau R."/>
            <person name="Bowen B.P."/>
            <person name="Lipzen A."/>
            <person name="Sullivan W."/>
            <person name="Andreopoulos W.B."/>
            <person name="Clum A."/>
            <person name="Lindquist E."/>
            <person name="Daum C."/>
            <person name="Northen T.R."/>
            <person name="Ramamoorthy G."/>
            <person name="Schmitz R.J."/>
            <person name="Gryganskyi A."/>
            <person name="Culley D."/>
            <person name="Magnuson J."/>
            <person name="James T.Y."/>
            <person name="O'Malley M.A."/>
            <person name="Stajich J.E."/>
            <person name="Spatafora J.W."/>
            <person name="Visel A."/>
            <person name="Grigoriev I.V."/>
        </authorList>
    </citation>
    <scope>NUCLEOTIDE SEQUENCE [LARGE SCALE GENOMIC DNA]</scope>
    <source>
        <strain evidence="2 3">NRRL Y-17943</strain>
    </source>
</reference>
<dbReference type="EMBL" id="NBSH01000011">
    <property type="protein sequence ID" value="ORX35423.1"/>
    <property type="molecule type" value="Genomic_DNA"/>
</dbReference>
<name>A0A1Y1UBK0_9TREE</name>
<comment type="caution">
    <text evidence="2">The sequence shown here is derived from an EMBL/GenBank/DDBJ whole genome shotgun (WGS) entry which is preliminary data.</text>
</comment>
<dbReference type="Proteomes" id="UP000193218">
    <property type="component" value="Unassembled WGS sequence"/>
</dbReference>
<organism evidence="2 3">
    <name type="scientific">Kockovaella imperatae</name>
    <dbReference type="NCBI Taxonomy" id="4999"/>
    <lineage>
        <taxon>Eukaryota</taxon>
        <taxon>Fungi</taxon>
        <taxon>Dikarya</taxon>
        <taxon>Basidiomycota</taxon>
        <taxon>Agaricomycotina</taxon>
        <taxon>Tremellomycetes</taxon>
        <taxon>Tremellales</taxon>
        <taxon>Cuniculitremaceae</taxon>
        <taxon>Kockovaella</taxon>
    </lineage>
</organism>
<dbReference type="InParanoid" id="A0A1Y1UBK0"/>
<evidence type="ECO:0000313" key="2">
    <source>
        <dbReference type="EMBL" id="ORX35423.1"/>
    </source>
</evidence>
<dbReference type="InterPro" id="IPR036389">
    <property type="entry name" value="RNase_III_sf"/>
</dbReference>
<evidence type="ECO:0000256" key="1">
    <source>
        <dbReference type="SAM" id="MobiDB-lite"/>
    </source>
</evidence>
<dbReference type="Gene3D" id="1.10.1520.10">
    <property type="entry name" value="Ribonuclease III domain"/>
    <property type="match status" value="1"/>
</dbReference>
<protein>
    <recommendedName>
        <fullName evidence="4">RNase III domain-containing protein</fullName>
    </recommendedName>
</protein>
<accession>A0A1Y1UBK0</accession>
<evidence type="ECO:0008006" key="4">
    <source>
        <dbReference type="Google" id="ProtNLM"/>
    </source>
</evidence>
<evidence type="ECO:0000313" key="3">
    <source>
        <dbReference type="Proteomes" id="UP000193218"/>
    </source>
</evidence>
<proteinExistence type="predicted"/>
<dbReference type="RefSeq" id="XP_021869613.1">
    <property type="nucleotide sequence ID" value="XM_022019291.1"/>
</dbReference>
<feature type="region of interest" description="Disordered" evidence="1">
    <location>
        <begin position="158"/>
        <end position="185"/>
    </location>
</feature>
<sequence>METPSGWTPLVLRFNDSALPTLPWLAETAKYSLHPCGGETLKHLAWNGDSVLKGAATRALVRYPINRNRSGVDKNWISMFRGRVLSNNVFSYLALSYDLVNEETAATIAQKRAADLFGAYVGASDLKRESHQSHGMTEFLRELFSEAVWPDLQLRFPEQDDGSQCSPATSDGEIEEPKRKGVKSREKWKRLRKLVAERFPGRGPLGQSRHALRRAGRRLREAGYWKH</sequence>
<feature type="compositionally biased region" description="Basic and acidic residues" evidence="1">
    <location>
        <begin position="175"/>
        <end position="185"/>
    </location>
</feature>
<keyword evidence="3" id="KW-1185">Reference proteome</keyword>